<evidence type="ECO:0000259" key="2">
    <source>
        <dbReference type="Pfam" id="PF06439"/>
    </source>
</evidence>
<dbReference type="GO" id="GO:0016787">
    <property type="term" value="F:hydrolase activity"/>
    <property type="evidence" value="ECO:0007669"/>
    <property type="project" value="InterPro"/>
</dbReference>
<dbReference type="EMBL" id="JASCXX010000047">
    <property type="protein sequence ID" value="MDI6451696.1"/>
    <property type="molecule type" value="Genomic_DNA"/>
</dbReference>
<dbReference type="InterPro" id="IPR013517">
    <property type="entry name" value="FG-GAP"/>
</dbReference>
<dbReference type="Pfam" id="PF06439">
    <property type="entry name" value="3keto-disac_hyd"/>
    <property type="match status" value="1"/>
</dbReference>
<feature type="domain" description="3-keto-alpha-glucoside-1,2-lyase/3-keto-2-hydroxy-glucal hydratase" evidence="2">
    <location>
        <begin position="399"/>
        <end position="577"/>
    </location>
</feature>
<organism evidence="3 4">
    <name type="scientific">Anaerobaca lacustris</name>
    <dbReference type="NCBI Taxonomy" id="3044600"/>
    <lineage>
        <taxon>Bacteria</taxon>
        <taxon>Pseudomonadati</taxon>
        <taxon>Planctomycetota</taxon>
        <taxon>Phycisphaerae</taxon>
        <taxon>Sedimentisphaerales</taxon>
        <taxon>Anaerobacaceae</taxon>
        <taxon>Anaerobaca</taxon>
    </lineage>
</organism>
<comment type="caution">
    <text evidence="3">The sequence shown here is derived from an EMBL/GenBank/DDBJ whole genome shotgun (WGS) entry which is preliminary data.</text>
</comment>
<dbReference type="Pfam" id="PF01839">
    <property type="entry name" value="FG-GAP"/>
    <property type="match status" value="1"/>
</dbReference>
<dbReference type="PANTHER" id="PTHR44103:SF1">
    <property type="entry name" value="PROPROTEIN CONVERTASE P"/>
    <property type="match status" value="1"/>
</dbReference>
<dbReference type="SUPFAM" id="SSF69318">
    <property type="entry name" value="Integrin alpha N-terminal domain"/>
    <property type="match status" value="1"/>
</dbReference>
<dbReference type="Proteomes" id="UP001431776">
    <property type="component" value="Unassembled WGS sequence"/>
</dbReference>
<keyword evidence="1" id="KW-0732">Signal</keyword>
<evidence type="ECO:0000313" key="4">
    <source>
        <dbReference type="Proteomes" id="UP001431776"/>
    </source>
</evidence>
<dbReference type="Pfam" id="PF13517">
    <property type="entry name" value="FG-GAP_3"/>
    <property type="match status" value="1"/>
</dbReference>
<dbReference type="RefSeq" id="WP_349247103.1">
    <property type="nucleotide sequence ID" value="NZ_JASCXX010000047.1"/>
</dbReference>
<dbReference type="PANTHER" id="PTHR44103">
    <property type="entry name" value="PROPROTEIN CONVERTASE P"/>
    <property type="match status" value="1"/>
</dbReference>
<proteinExistence type="predicted"/>
<dbReference type="Gene3D" id="2.60.120.560">
    <property type="entry name" value="Exo-inulinase, domain 1"/>
    <property type="match status" value="1"/>
</dbReference>
<dbReference type="InterPro" id="IPR010496">
    <property type="entry name" value="AL/BT2_dom"/>
</dbReference>
<accession>A0AAW6U835</accession>
<dbReference type="AlphaFoldDB" id="A0AAW6U835"/>
<sequence length="582" mass="65268">MEVSTMVNRGTVSRLVAGLVIVMTAGPIVRPAPVQFTKVVIDKTFRSEGVAVGDVNGDGLLDILAGEVWYEAPDWRMHEIRPPGKYDVATGYSNTFANFACDVNGNGWIDSIVTTMMGEPAYWYENPKNQPGHWKVHIATPSACNETPLFVDLWGTGRPVPVWGVQPEGYMAWFSISEDPYKEWTMHVIGGPNAPGSERYSHGLGVGDINGDGRNDVIVTAGWWEAPEDRTQPNWKFHPVDFGPPCADMIVYDVDGDGRNDVITSSAHDYGLWWFRQLPGANGTKFHMEVITKEYSQLHAVRLADINNDGIMNIVTGKRYFAHNGKDPGAFDPAVLLWFEIQRLGNGKVKFIPHVIDDDSGIGTQFEVLDINGNGRLDIVTANKKGVHLFIQEPPAGVLLFDGKTFDGWEGNTDWFRIEDGAIVGGSLEKRIPRNEFLCTTMEYSDFELRLKVKLLGDPAQANGGIQIRSRRVPNHHEMIGYQADMGQQYWGCLYDESRRNRILAQPDPELRRRIARHGQWNDYVIRCEGRRVRLWLNGVQTVDYTEPDESLEQTGIIGLQIHSGVPAETCCKDIRIAEIRR</sequence>
<reference evidence="3" key="1">
    <citation type="submission" date="2023-05" db="EMBL/GenBank/DDBJ databases">
        <title>Anaerotaeda fermentans gen. nov., sp. nov., a novel anaerobic planctomycete of the new family within the order Sedimentisphaerales isolated from Taman Peninsula, Russia.</title>
        <authorList>
            <person name="Khomyakova M.A."/>
            <person name="Merkel A.Y."/>
            <person name="Slobodkin A.I."/>
        </authorList>
    </citation>
    <scope>NUCLEOTIDE SEQUENCE</scope>
    <source>
        <strain evidence="3">M17dextr</strain>
    </source>
</reference>
<evidence type="ECO:0000313" key="3">
    <source>
        <dbReference type="EMBL" id="MDI6451696.1"/>
    </source>
</evidence>
<dbReference type="InterPro" id="IPR028994">
    <property type="entry name" value="Integrin_alpha_N"/>
</dbReference>
<gene>
    <name evidence="3" type="ORF">QJ522_21725</name>
</gene>
<protein>
    <submittedName>
        <fullName evidence="3">DUF1080 domain-containing protein</fullName>
    </submittedName>
</protein>
<dbReference type="Gene3D" id="2.130.10.130">
    <property type="entry name" value="Integrin alpha, N-terminal"/>
    <property type="match status" value="1"/>
</dbReference>
<evidence type="ECO:0000256" key="1">
    <source>
        <dbReference type="ARBA" id="ARBA00022729"/>
    </source>
</evidence>
<name>A0AAW6U835_9BACT</name>
<keyword evidence="4" id="KW-1185">Reference proteome</keyword>